<evidence type="ECO:0000313" key="1">
    <source>
        <dbReference type="EMBL" id="GBM63609.1"/>
    </source>
</evidence>
<dbReference type="AlphaFoldDB" id="A0A4Y2HE99"/>
<accession>A0A4Y2HE99</accession>
<proteinExistence type="predicted"/>
<evidence type="ECO:0000313" key="2">
    <source>
        <dbReference type="Proteomes" id="UP000499080"/>
    </source>
</evidence>
<dbReference type="Proteomes" id="UP000499080">
    <property type="component" value="Unassembled WGS sequence"/>
</dbReference>
<organism evidence="1 2">
    <name type="scientific">Araneus ventricosus</name>
    <name type="common">Orbweaver spider</name>
    <name type="synonym">Epeira ventricosa</name>
    <dbReference type="NCBI Taxonomy" id="182803"/>
    <lineage>
        <taxon>Eukaryota</taxon>
        <taxon>Metazoa</taxon>
        <taxon>Ecdysozoa</taxon>
        <taxon>Arthropoda</taxon>
        <taxon>Chelicerata</taxon>
        <taxon>Arachnida</taxon>
        <taxon>Araneae</taxon>
        <taxon>Araneomorphae</taxon>
        <taxon>Entelegynae</taxon>
        <taxon>Araneoidea</taxon>
        <taxon>Araneidae</taxon>
        <taxon>Araneus</taxon>
    </lineage>
</organism>
<comment type="caution">
    <text evidence="1">The sequence shown here is derived from an EMBL/GenBank/DDBJ whole genome shotgun (WGS) entry which is preliminary data.</text>
</comment>
<gene>
    <name evidence="1" type="ORF">AVEN_68067_1</name>
</gene>
<protein>
    <submittedName>
        <fullName evidence="1">Uncharacterized protein</fullName>
    </submittedName>
</protein>
<keyword evidence="2" id="KW-1185">Reference proteome</keyword>
<reference evidence="1 2" key="1">
    <citation type="journal article" date="2019" name="Sci. Rep.">
        <title>Orb-weaving spider Araneus ventricosus genome elucidates the spidroin gene catalogue.</title>
        <authorList>
            <person name="Kono N."/>
            <person name="Nakamura H."/>
            <person name="Ohtoshi R."/>
            <person name="Moran D.A.P."/>
            <person name="Shinohara A."/>
            <person name="Yoshida Y."/>
            <person name="Fujiwara M."/>
            <person name="Mori M."/>
            <person name="Tomita M."/>
            <person name="Arakawa K."/>
        </authorList>
    </citation>
    <scope>NUCLEOTIDE SEQUENCE [LARGE SCALE GENOMIC DNA]</scope>
</reference>
<sequence>MTHESTSFSHTELVHGINLRTPEVLLCEHWVIPQESEYSVNEYLLELINRMRQCQDLDVEMMTEAQVKRKVWYEENAVRRKFQVGDQVLAPASTKPNKLEVQWTGPGVIDSQLSDTNYIVKTTNKYDTTQIYLINLLKQYQQSPESINLLFSGKHRSLESESKLEIPYPTSDPNIYNFEEIIIDSALNEGL</sequence>
<name>A0A4Y2HE99_ARAVE</name>
<dbReference type="OrthoDB" id="6432955at2759"/>
<dbReference type="EMBL" id="BGPR01102596">
    <property type="protein sequence ID" value="GBM63609.1"/>
    <property type="molecule type" value="Genomic_DNA"/>
</dbReference>